<organism evidence="2 3">
    <name type="scientific">Streptomyces humidus</name>
    <dbReference type="NCBI Taxonomy" id="52259"/>
    <lineage>
        <taxon>Bacteria</taxon>
        <taxon>Bacillati</taxon>
        <taxon>Actinomycetota</taxon>
        <taxon>Actinomycetes</taxon>
        <taxon>Kitasatosporales</taxon>
        <taxon>Streptomycetaceae</taxon>
        <taxon>Streptomyces</taxon>
    </lineage>
</organism>
<reference evidence="2" key="1">
    <citation type="journal article" date="2014" name="Int. J. Syst. Evol. Microbiol.">
        <title>Complete genome sequence of Corynebacterium casei LMG S-19264T (=DSM 44701T), isolated from a smear-ripened cheese.</title>
        <authorList>
            <consortium name="US DOE Joint Genome Institute (JGI-PGF)"/>
            <person name="Walter F."/>
            <person name="Albersmeier A."/>
            <person name="Kalinowski J."/>
            <person name="Ruckert C."/>
        </authorList>
    </citation>
    <scope>NUCLEOTIDE SEQUENCE</scope>
    <source>
        <strain evidence="2">JCM 4386</strain>
    </source>
</reference>
<evidence type="ECO:0000256" key="1">
    <source>
        <dbReference type="SAM" id="MobiDB-lite"/>
    </source>
</evidence>
<protein>
    <submittedName>
        <fullName evidence="2">Uncharacterized protein</fullName>
    </submittedName>
</protein>
<comment type="caution">
    <text evidence="2">The sequence shown here is derived from an EMBL/GenBank/DDBJ whole genome shotgun (WGS) entry which is preliminary data.</text>
</comment>
<sequence length="131" mass="14364">MKAIPPPRKRVPATFRETSTVSPDPNRIPHAQEYGYGPQKILSDSQWVRKIDRPVFSGQPAAGEYAGVCHAHVLSHRCGMCRSRAQLTGTDPSWSKFLVRLWTAARDPGVALRRSRTACGAKKGRSVPTAG</sequence>
<proteinExistence type="predicted"/>
<reference evidence="2" key="2">
    <citation type="submission" date="2020-09" db="EMBL/GenBank/DDBJ databases">
        <authorList>
            <person name="Sun Q."/>
            <person name="Ohkuma M."/>
        </authorList>
    </citation>
    <scope>NUCLEOTIDE SEQUENCE</scope>
    <source>
        <strain evidence="2">JCM 4386</strain>
    </source>
</reference>
<evidence type="ECO:0000313" key="3">
    <source>
        <dbReference type="Proteomes" id="UP000606194"/>
    </source>
</evidence>
<gene>
    <name evidence="2" type="ORF">GCM10010269_56970</name>
</gene>
<dbReference type="EMBL" id="BMTL01000026">
    <property type="protein sequence ID" value="GGS10428.1"/>
    <property type="molecule type" value="Genomic_DNA"/>
</dbReference>
<accession>A0A918L5U8</accession>
<keyword evidence="3" id="KW-1185">Reference proteome</keyword>
<evidence type="ECO:0000313" key="2">
    <source>
        <dbReference type="EMBL" id="GGS10428.1"/>
    </source>
</evidence>
<dbReference type="Proteomes" id="UP000606194">
    <property type="component" value="Unassembled WGS sequence"/>
</dbReference>
<feature type="region of interest" description="Disordered" evidence="1">
    <location>
        <begin position="1"/>
        <end position="33"/>
    </location>
</feature>
<name>A0A918L5U8_9ACTN</name>
<dbReference type="AlphaFoldDB" id="A0A918L5U8"/>